<name>A0A506UBA6_9HYPH</name>
<dbReference type="InterPro" id="IPR015424">
    <property type="entry name" value="PyrdxlP-dep_Trfase"/>
</dbReference>
<evidence type="ECO:0000256" key="2">
    <source>
        <dbReference type="ARBA" id="ARBA00022898"/>
    </source>
</evidence>
<dbReference type="InterPro" id="IPR015421">
    <property type="entry name" value="PyrdxlP-dep_Trfase_major"/>
</dbReference>
<comment type="cofactor">
    <cofactor evidence="1 4">
        <name>pyridoxal 5'-phosphate</name>
        <dbReference type="ChEBI" id="CHEBI:597326"/>
    </cofactor>
</comment>
<evidence type="ECO:0000256" key="1">
    <source>
        <dbReference type="ARBA" id="ARBA00001933"/>
    </source>
</evidence>
<dbReference type="Gene3D" id="3.40.640.10">
    <property type="entry name" value="Type I PLP-dependent aspartate aminotransferase-like (Major domain)"/>
    <property type="match status" value="1"/>
</dbReference>
<dbReference type="SUPFAM" id="SSF53383">
    <property type="entry name" value="PLP-dependent transferases"/>
    <property type="match status" value="1"/>
</dbReference>
<dbReference type="Proteomes" id="UP000320314">
    <property type="component" value="Unassembled WGS sequence"/>
</dbReference>
<dbReference type="PANTHER" id="PTHR32328">
    <property type="entry name" value="L-SERYL-TRNA(SEC) SELENIUM TRANSFERASE"/>
    <property type="match status" value="1"/>
</dbReference>
<keyword evidence="2 4" id="KW-0663">Pyridoxal phosphate</keyword>
<comment type="similarity">
    <text evidence="3">Belongs to the SelA family.</text>
</comment>
<keyword evidence="5" id="KW-0032">Aminotransferase</keyword>
<keyword evidence="5" id="KW-0808">Transferase</keyword>
<protein>
    <submittedName>
        <fullName evidence="5">Aminotransferase class V-fold PLP-dependent enzyme</fullName>
    </submittedName>
</protein>
<dbReference type="Pfam" id="PF03841">
    <property type="entry name" value="SelA"/>
    <property type="match status" value="1"/>
</dbReference>
<evidence type="ECO:0000256" key="3">
    <source>
        <dbReference type="ARBA" id="ARBA00044507"/>
    </source>
</evidence>
<dbReference type="InterPro" id="IPR018319">
    <property type="entry name" value="SelA-like"/>
</dbReference>
<reference evidence="5 6" key="1">
    <citation type="submission" date="2019-06" db="EMBL/GenBank/DDBJ databases">
        <authorList>
            <person name="Li M."/>
        </authorList>
    </citation>
    <scope>NUCLEOTIDE SEQUENCE [LARGE SCALE GENOMIC DNA]</scope>
    <source>
        <strain evidence="5 6">BGMRC6574</strain>
    </source>
</reference>
<feature type="modified residue" description="N6-(pyridoxal phosphate)lysine" evidence="4">
    <location>
        <position position="215"/>
    </location>
</feature>
<dbReference type="GO" id="GO:0004125">
    <property type="term" value="F:L-seryl-tRNA(Sec) selenium transferase activity"/>
    <property type="evidence" value="ECO:0007669"/>
    <property type="project" value="TreeGrafter"/>
</dbReference>
<gene>
    <name evidence="5" type="ORF">FJU11_04305</name>
</gene>
<accession>A0A506UBA6</accession>
<evidence type="ECO:0000313" key="5">
    <source>
        <dbReference type="EMBL" id="TPW30656.1"/>
    </source>
</evidence>
<sequence length="397" mass="42218">MAHWQDFYTESGLPPVINASGTMTGLGASIARPEVAEAMASILPRFVNMHALQAKASEAITRLTGGEAGFVTCSASAGVTQMVAATMTGCEPSLVERLPSSEGMANEVVMQLGHMCHYGAPVEQAVRLAGARVVPVGTSTLAQEYSLAGSITEKTAAALYVVSHHVVEYGQIPLDRFVAICHARNVPVIVDAASEYDLGGFLETGADIVVYSAHKFLSGPTAGIVAGRKDLVRAGYMQNMGIARGMKVGKESIYGTIAALEAWERRDHAAVRAREQAALEQWKEAASGLAGVLAEIVPDPTNNPLDRLRIHMNPREAGASVKALAHAMAAGDPPVIVRAHESELGWIQLDPCNLIDGQAEIVAQRLRETLERAARSGLEEPKYDGDAGVRAYMNWPD</sequence>
<dbReference type="OrthoDB" id="9787096at2"/>
<comment type="caution">
    <text evidence="5">The sequence shown here is derived from an EMBL/GenBank/DDBJ whole genome shotgun (WGS) entry which is preliminary data.</text>
</comment>
<proteinExistence type="inferred from homology"/>
<evidence type="ECO:0000313" key="6">
    <source>
        <dbReference type="Proteomes" id="UP000320314"/>
    </source>
</evidence>
<dbReference type="AlphaFoldDB" id="A0A506UBA6"/>
<keyword evidence="6" id="KW-1185">Reference proteome</keyword>
<dbReference type="EMBL" id="VHLH01000005">
    <property type="protein sequence ID" value="TPW30656.1"/>
    <property type="molecule type" value="Genomic_DNA"/>
</dbReference>
<dbReference type="RefSeq" id="WP_141165795.1">
    <property type="nucleotide sequence ID" value="NZ_VHLH01000005.1"/>
</dbReference>
<organism evidence="5 6">
    <name type="scientific">Pararhizobium mangrovi</name>
    <dbReference type="NCBI Taxonomy" id="2590452"/>
    <lineage>
        <taxon>Bacteria</taxon>
        <taxon>Pseudomonadati</taxon>
        <taxon>Pseudomonadota</taxon>
        <taxon>Alphaproteobacteria</taxon>
        <taxon>Hyphomicrobiales</taxon>
        <taxon>Rhizobiaceae</taxon>
        <taxon>Rhizobium/Agrobacterium group</taxon>
        <taxon>Pararhizobium</taxon>
    </lineage>
</organism>
<dbReference type="GO" id="GO:0008483">
    <property type="term" value="F:transaminase activity"/>
    <property type="evidence" value="ECO:0007669"/>
    <property type="project" value="UniProtKB-KW"/>
</dbReference>
<dbReference type="PANTHER" id="PTHR32328:SF0">
    <property type="entry name" value="L-SERYL-TRNA(SEC) SELENIUM TRANSFERASE"/>
    <property type="match status" value="1"/>
</dbReference>
<evidence type="ECO:0000256" key="4">
    <source>
        <dbReference type="PIRSR" id="PIRSR618319-50"/>
    </source>
</evidence>